<feature type="transmembrane region" description="Helical" evidence="2">
    <location>
        <begin position="68"/>
        <end position="85"/>
    </location>
</feature>
<organism evidence="4 5">
    <name type="scientific">Halogeometricum pallidum JCM 14848</name>
    <dbReference type="NCBI Taxonomy" id="1227487"/>
    <lineage>
        <taxon>Archaea</taxon>
        <taxon>Methanobacteriati</taxon>
        <taxon>Methanobacteriota</taxon>
        <taxon>Stenosarchaea group</taxon>
        <taxon>Halobacteria</taxon>
        <taxon>Halobacteriales</taxon>
        <taxon>Haloferacaceae</taxon>
        <taxon>Halogeometricum</taxon>
    </lineage>
</organism>
<dbReference type="EMBL" id="AOIV01000041">
    <property type="protein sequence ID" value="ELZ27248.1"/>
    <property type="molecule type" value="Genomic_DNA"/>
</dbReference>
<name>M0CX81_HALPD</name>
<dbReference type="PATRIC" id="fig|1227487.5.peg.3553"/>
<feature type="region of interest" description="Disordered" evidence="1">
    <location>
        <begin position="121"/>
        <end position="142"/>
    </location>
</feature>
<feature type="transmembrane region" description="Helical" evidence="2">
    <location>
        <begin position="6"/>
        <end position="23"/>
    </location>
</feature>
<feature type="domain" description="DUF7575" evidence="3">
    <location>
        <begin position="92"/>
        <end position="118"/>
    </location>
</feature>
<dbReference type="Proteomes" id="UP000011513">
    <property type="component" value="Unassembled WGS sequence"/>
</dbReference>
<dbReference type="InterPro" id="IPR055997">
    <property type="entry name" value="DUF7575"/>
</dbReference>
<protein>
    <recommendedName>
        <fullName evidence="3">DUF7575 domain-containing protein</fullName>
    </recommendedName>
</protein>
<keyword evidence="5" id="KW-1185">Reference proteome</keyword>
<evidence type="ECO:0000259" key="3">
    <source>
        <dbReference type="Pfam" id="PF24460"/>
    </source>
</evidence>
<comment type="caution">
    <text evidence="4">The sequence shown here is derived from an EMBL/GenBank/DDBJ whole genome shotgun (WGS) entry which is preliminary data.</text>
</comment>
<proteinExistence type="predicted"/>
<dbReference type="InParanoid" id="M0CX81"/>
<gene>
    <name evidence="4" type="ORF">C474_17919</name>
</gene>
<evidence type="ECO:0000256" key="2">
    <source>
        <dbReference type="SAM" id="Phobius"/>
    </source>
</evidence>
<evidence type="ECO:0000313" key="5">
    <source>
        <dbReference type="Proteomes" id="UP000011513"/>
    </source>
</evidence>
<evidence type="ECO:0000313" key="4">
    <source>
        <dbReference type="EMBL" id="ELZ27248.1"/>
    </source>
</evidence>
<dbReference type="eggNOG" id="arCOG03295">
    <property type="taxonomic scope" value="Archaea"/>
</dbReference>
<keyword evidence="2" id="KW-0472">Membrane</keyword>
<dbReference type="AlphaFoldDB" id="M0CX81"/>
<keyword evidence="2" id="KW-0812">Transmembrane</keyword>
<reference evidence="4 5" key="1">
    <citation type="journal article" date="2014" name="PLoS Genet.">
        <title>Phylogenetically driven sequencing of extremely halophilic archaea reveals strategies for static and dynamic osmo-response.</title>
        <authorList>
            <person name="Becker E.A."/>
            <person name="Seitzer P.M."/>
            <person name="Tritt A."/>
            <person name="Larsen D."/>
            <person name="Krusor M."/>
            <person name="Yao A.I."/>
            <person name="Wu D."/>
            <person name="Madern D."/>
            <person name="Eisen J.A."/>
            <person name="Darling A.E."/>
            <person name="Facciotti M.T."/>
        </authorList>
    </citation>
    <scope>NUCLEOTIDE SEQUENCE [LARGE SCALE GENOMIC DNA]</scope>
    <source>
        <strain evidence="4 5">JCM 14848</strain>
    </source>
</reference>
<feature type="transmembrane region" description="Helical" evidence="2">
    <location>
        <begin position="30"/>
        <end position="48"/>
    </location>
</feature>
<evidence type="ECO:0000256" key="1">
    <source>
        <dbReference type="SAM" id="MobiDB-lite"/>
    </source>
</evidence>
<keyword evidence="2" id="KW-1133">Transmembrane helix</keyword>
<sequence>MVAAFVGVLGASVGVAGAGHVYLREWRRAVSWFTFVVGAGLILLSVFADPTAVTLSTLDEIPPEVTGPLFVLLFLSTFDAYYVAARGGVGDAEPRCPVCRGELDPQVTFCPWCATEFERRPMVDPDPTEASTEDGSGRSESE</sequence>
<dbReference type="Pfam" id="PF24460">
    <property type="entry name" value="DUF7575"/>
    <property type="match status" value="1"/>
</dbReference>
<accession>M0CX81</accession>